<name>A0ACC0WII1_9STRA</name>
<keyword evidence="2" id="KW-1185">Reference proteome</keyword>
<comment type="caution">
    <text evidence="1">The sequence shown here is derived from an EMBL/GenBank/DDBJ whole genome shotgun (WGS) entry which is preliminary data.</text>
</comment>
<dbReference type="Proteomes" id="UP001163321">
    <property type="component" value="Chromosome 13"/>
</dbReference>
<evidence type="ECO:0000313" key="2">
    <source>
        <dbReference type="Proteomes" id="UP001163321"/>
    </source>
</evidence>
<organism evidence="1 2">
    <name type="scientific">Peronosclerospora sorghi</name>
    <dbReference type="NCBI Taxonomy" id="230839"/>
    <lineage>
        <taxon>Eukaryota</taxon>
        <taxon>Sar</taxon>
        <taxon>Stramenopiles</taxon>
        <taxon>Oomycota</taxon>
        <taxon>Peronosporomycetes</taxon>
        <taxon>Peronosporales</taxon>
        <taxon>Peronosporaceae</taxon>
        <taxon>Peronosclerospora</taxon>
    </lineage>
</organism>
<protein>
    <submittedName>
        <fullName evidence="1">Uncharacterized protein</fullName>
    </submittedName>
</protein>
<gene>
    <name evidence="1" type="ORF">PsorP6_013041</name>
</gene>
<dbReference type="EMBL" id="CM047592">
    <property type="protein sequence ID" value="KAI9918101.1"/>
    <property type="molecule type" value="Genomic_DNA"/>
</dbReference>
<evidence type="ECO:0000313" key="1">
    <source>
        <dbReference type="EMBL" id="KAI9918101.1"/>
    </source>
</evidence>
<accession>A0ACC0WII1</accession>
<sequence length="199" mass="22443">MVLYAYSLYYRYLTVGEPYAQAMKEMEEAGFVIGDAGIAENEKETTPLPNPFLPGIVPLMCLVGTGMTHGLMVLFQTWSVRVKAFIKYTPVSCLDEATFLMVVPRSFKGKSSIIEITRPRGTSAGKPYFLFQKHKYVAEEDASDKSTMLFRKLKAPDHGPVQFYSAQSRGLSEREAEARLDLYGKNEFSIPQTNFCRHV</sequence>
<reference evidence="1 2" key="1">
    <citation type="journal article" date="2022" name="bioRxiv">
        <title>The genome of the oomycete Peronosclerospora sorghi, a cosmopolitan pathogen of maize and sorghum, is inflated with dispersed pseudogenes.</title>
        <authorList>
            <person name="Fletcher K."/>
            <person name="Martin F."/>
            <person name="Isakeit T."/>
            <person name="Cavanaugh K."/>
            <person name="Magill C."/>
            <person name="Michelmore R."/>
        </authorList>
    </citation>
    <scope>NUCLEOTIDE SEQUENCE [LARGE SCALE GENOMIC DNA]</scope>
    <source>
        <strain evidence="1">P6</strain>
    </source>
</reference>
<proteinExistence type="predicted"/>